<evidence type="ECO:0000256" key="3">
    <source>
        <dbReference type="ARBA" id="ARBA00023163"/>
    </source>
</evidence>
<keyword evidence="3" id="KW-0804">Transcription</keyword>
<name>A0ABV9CT17_9ACTN</name>
<accession>A0ABV9CT17</accession>
<dbReference type="InterPro" id="IPR002577">
    <property type="entry name" value="HTH_HxlR"/>
</dbReference>
<evidence type="ECO:0000256" key="1">
    <source>
        <dbReference type="ARBA" id="ARBA00023015"/>
    </source>
</evidence>
<dbReference type="PANTHER" id="PTHR33204:SF37">
    <property type="entry name" value="HTH-TYPE TRANSCRIPTIONAL REGULATOR YODB"/>
    <property type="match status" value="1"/>
</dbReference>
<evidence type="ECO:0000313" key="6">
    <source>
        <dbReference type="Proteomes" id="UP001596004"/>
    </source>
</evidence>
<evidence type="ECO:0000256" key="2">
    <source>
        <dbReference type="ARBA" id="ARBA00023125"/>
    </source>
</evidence>
<dbReference type="Pfam" id="PF01638">
    <property type="entry name" value="HxlR"/>
    <property type="match status" value="1"/>
</dbReference>
<gene>
    <name evidence="5" type="ORF">ACFO60_32610</name>
</gene>
<dbReference type="SUPFAM" id="SSF46785">
    <property type="entry name" value="Winged helix' DNA-binding domain"/>
    <property type="match status" value="1"/>
</dbReference>
<organism evidence="5 6">
    <name type="scientific">Sphaerisporangium dianthi</name>
    <dbReference type="NCBI Taxonomy" id="1436120"/>
    <lineage>
        <taxon>Bacteria</taxon>
        <taxon>Bacillati</taxon>
        <taxon>Actinomycetota</taxon>
        <taxon>Actinomycetes</taxon>
        <taxon>Streptosporangiales</taxon>
        <taxon>Streptosporangiaceae</taxon>
        <taxon>Sphaerisporangium</taxon>
    </lineage>
</organism>
<dbReference type="InterPro" id="IPR036388">
    <property type="entry name" value="WH-like_DNA-bd_sf"/>
</dbReference>
<sequence length="124" mass="13700">MNEIHRVCARFHAALELIGARWTGAILRAVFTGSHRYAQIKLAVPGLSDTMLASRLRTLESEGLVERTVLASSPVQVEYHLTEKGLDLAPVLDAMIAWSHKWIPLPEGVPANADHLAANRDIQR</sequence>
<dbReference type="PROSITE" id="PS51118">
    <property type="entry name" value="HTH_HXLR"/>
    <property type="match status" value="1"/>
</dbReference>
<evidence type="ECO:0000313" key="5">
    <source>
        <dbReference type="EMBL" id="MFC4535532.1"/>
    </source>
</evidence>
<reference evidence="6" key="1">
    <citation type="journal article" date="2019" name="Int. J. Syst. Evol. Microbiol.">
        <title>The Global Catalogue of Microorganisms (GCM) 10K type strain sequencing project: providing services to taxonomists for standard genome sequencing and annotation.</title>
        <authorList>
            <consortium name="The Broad Institute Genomics Platform"/>
            <consortium name="The Broad Institute Genome Sequencing Center for Infectious Disease"/>
            <person name="Wu L."/>
            <person name="Ma J."/>
        </authorList>
    </citation>
    <scope>NUCLEOTIDE SEQUENCE [LARGE SCALE GENOMIC DNA]</scope>
    <source>
        <strain evidence="6">CGMCC 4.7132</strain>
    </source>
</reference>
<feature type="domain" description="HTH hxlR-type" evidence="4">
    <location>
        <begin position="8"/>
        <end position="107"/>
    </location>
</feature>
<keyword evidence="2" id="KW-0238">DNA-binding</keyword>
<dbReference type="Gene3D" id="1.10.10.10">
    <property type="entry name" value="Winged helix-like DNA-binding domain superfamily/Winged helix DNA-binding domain"/>
    <property type="match status" value="1"/>
</dbReference>
<comment type="caution">
    <text evidence="5">The sequence shown here is derived from an EMBL/GenBank/DDBJ whole genome shotgun (WGS) entry which is preliminary data.</text>
</comment>
<dbReference type="PANTHER" id="PTHR33204">
    <property type="entry name" value="TRANSCRIPTIONAL REGULATOR, MARR FAMILY"/>
    <property type="match status" value="1"/>
</dbReference>
<dbReference type="Proteomes" id="UP001596004">
    <property type="component" value="Unassembled WGS sequence"/>
</dbReference>
<proteinExistence type="predicted"/>
<dbReference type="EMBL" id="JBHSFP010000032">
    <property type="protein sequence ID" value="MFC4535532.1"/>
    <property type="molecule type" value="Genomic_DNA"/>
</dbReference>
<keyword evidence="1" id="KW-0805">Transcription regulation</keyword>
<dbReference type="InterPro" id="IPR036390">
    <property type="entry name" value="WH_DNA-bd_sf"/>
</dbReference>
<protein>
    <submittedName>
        <fullName evidence="5">Winged helix-turn-helix transcriptional regulator</fullName>
    </submittedName>
</protein>
<evidence type="ECO:0000259" key="4">
    <source>
        <dbReference type="PROSITE" id="PS51118"/>
    </source>
</evidence>
<dbReference type="RefSeq" id="WP_380848271.1">
    <property type="nucleotide sequence ID" value="NZ_JBHSFP010000032.1"/>
</dbReference>
<keyword evidence="6" id="KW-1185">Reference proteome</keyword>